<evidence type="ECO:0000256" key="1">
    <source>
        <dbReference type="SAM" id="MobiDB-lite"/>
    </source>
</evidence>
<dbReference type="Proteomes" id="UP000789901">
    <property type="component" value="Unassembled WGS sequence"/>
</dbReference>
<protein>
    <submittedName>
        <fullName evidence="2">40655_t:CDS:1</fullName>
    </submittedName>
</protein>
<accession>A0ABN7WRD9</accession>
<reference evidence="2 3" key="1">
    <citation type="submission" date="2021-06" db="EMBL/GenBank/DDBJ databases">
        <authorList>
            <person name="Kallberg Y."/>
            <person name="Tangrot J."/>
            <person name="Rosling A."/>
        </authorList>
    </citation>
    <scope>NUCLEOTIDE SEQUENCE [LARGE SCALE GENOMIC DNA]</scope>
    <source>
        <strain evidence="2 3">120-4 pot B 10/14</strain>
    </source>
</reference>
<feature type="compositionally biased region" description="Basic and acidic residues" evidence="1">
    <location>
        <begin position="197"/>
        <end position="215"/>
    </location>
</feature>
<feature type="region of interest" description="Disordered" evidence="1">
    <location>
        <begin position="197"/>
        <end position="262"/>
    </location>
</feature>
<feature type="compositionally biased region" description="Low complexity" evidence="1">
    <location>
        <begin position="228"/>
        <end position="262"/>
    </location>
</feature>
<name>A0ABN7WRD9_GIGMA</name>
<gene>
    <name evidence="2" type="ORF">GMARGA_LOCUS34199</name>
</gene>
<sequence>MNTRSKYILDFYQIFKLPIFGNFNDNLLATTRTRLNMLCFLLSQAQGATDANNNFTINPIKKLFQIRELILQIDFTTCQLPNQTGVLANSRLPITTVFENISDPVNSPVLRNFNIVYDQIHTIEYNTTGFVQFNTGFYWFVTVNNLNEPLRHLKYMSDENKSTRYAVGSEFKPERDLRGLFRDLGEEIRDLKRKLVEDREERDNKRNKNNSDKPKPKLPIPPPEDNNRPNNNNKNNRPNDNNTPTSTTSNTPTTTIPSTSTT</sequence>
<keyword evidence="3" id="KW-1185">Reference proteome</keyword>
<dbReference type="EMBL" id="CAJVQB010059211">
    <property type="protein sequence ID" value="CAG8838886.1"/>
    <property type="molecule type" value="Genomic_DNA"/>
</dbReference>
<comment type="caution">
    <text evidence="2">The sequence shown here is derived from an EMBL/GenBank/DDBJ whole genome shotgun (WGS) entry which is preliminary data.</text>
</comment>
<proteinExistence type="predicted"/>
<evidence type="ECO:0000313" key="3">
    <source>
        <dbReference type="Proteomes" id="UP000789901"/>
    </source>
</evidence>
<organism evidence="2 3">
    <name type="scientific">Gigaspora margarita</name>
    <dbReference type="NCBI Taxonomy" id="4874"/>
    <lineage>
        <taxon>Eukaryota</taxon>
        <taxon>Fungi</taxon>
        <taxon>Fungi incertae sedis</taxon>
        <taxon>Mucoromycota</taxon>
        <taxon>Glomeromycotina</taxon>
        <taxon>Glomeromycetes</taxon>
        <taxon>Diversisporales</taxon>
        <taxon>Gigasporaceae</taxon>
        <taxon>Gigaspora</taxon>
    </lineage>
</organism>
<evidence type="ECO:0000313" key="2">
    <source>
        <dbReference type="EMBL" id="CAG8838886.1"/>
    </source>
</evidence>
<feature type="non-terminal residue" evidence="2">
    <location>
        <position position="262"/>
    </location>
</feature>